<sequence>MRNCKGIWENETERECTKFCLLAENPLTILVVKELYLALKQREATRPFYEMRSLVKVRGVNVLVTEMSIYQIYDAPHYNRDYLYKKYLKEFKNIDTKEILRFLMEGKEMWTY</sequence>
<evidence type="ECO:0000313" key="1">
    <source>
        <dbReference type="EMBL" id="MBA0607487.1"/>
    </source>
</evidence>
<comment type="caution">
    <text evidence="1">The sequence shown here is derived from an EMBL/GenBank/DDBJ whole genome shotgun (WGS) entry which is preliminary data.</text>
</comment>
<dbReference type="EMBL" id="JABFAC010000002">
    <property type="protein sequence ID" value="MBA0607487.1"/>
    <property type="molecule type" value="Genomic_DNA"/>
</dbReference>
<gene>
    <name evidence="1" type="ORF">Godav_019778</name>
</gene>
<name>A0A7J8R0V8_GOSDV</name>
<reference evidence="1 2" key="1">
    <citation type="journal article" date="2019" name="Genome Biol. Evol.">
        <title>Insights into the evolution of the New World diploid cottons (Gossypium, subgenus Houzingenia) based on genome sequencing.</title>
        <authorList>
            <person name="Grover C.E."/>
            <person name="Arick M.A. 2nd"/>
            <person name="Thrash A."/>
            <person name="Conover J.L."/>
            <person name="Sanders W.S."/>
            <person name="Peterson D.G."/>
            <person name="Frelichowski J.E."/>
            <person name="Scheffler J.A."/>
            <person name="Scheffler B.E."/>
            <person name="Wendel J.F."/>
        </authorList>
    </citation>
    <scope>NUCLEOTIDE SEQUENCE [LARGE SCALE GENOMIC DNA]</scope>
    <source>
        <strain evidence="1">27</strain>
        <tissue evidence="1">Leaf</tissue>
    </source>
</reference>
<dbReference type="AlphaFoldDB" id="A0A7J8R0V8"/>
<keyword evidence="2" id="KW-1185">Reference proteome</keyword>
<dbReference type="Proteomes" id="UP000593561">
    <property type="component" value="Unassembled WGS sequence"/>
</dbReference>
<proteinExistence type="predicted"/>
<organism evidence="1 2">
    <name type="scientific">Gossypium davidsonii</name>
    <name type="common">Davidson's cotton</name>
    <name type="synonym">Gossypium klotzschianum subsp. davidsonii</name>
    <dbReference type="NCBI Taxonomy" id="34287"/>
    <lineage>
        <taxon>Eukaryota</taxon>
        <taxon>Viridiplantae</taxon>
        <taxon>Streptophyta</taxon>
        <taxon>Embryophyta</taxon>
        <taxon>Tracheophyta</taxon>
        <taxon>Spermatophyta</taxon>
        <taxon>Magnoliopsida</taxon>
        <taxon>eudicotyledons</taxon>
        <taxon>Gunneridae</taxon>
        <taxon>Pentapetalae</taxon>
        <taxon>rosids</taxon>
        <taxon>malvids</taxon>
        <taxon>Malvales</taxon>
        <taxon>Malvaceae</taxon>
        <taxon>Malvoideae</taxon>
        <taxon>Gossypium</taxon>
    </lineage>
</organism>
<evidence type="ECO:0000313" key="2">
    <source>
        <dbReference type="Proteomes" id="UP000593561"/>
    </source>
</evidence>
<accession>A0A7J8R0V8</accession>
<protein>
    <submittedName>
        <fullName evidence="1">Uncharacterized protein</fullName>
    </submittedName>
</protein>